<evidence type="ECO:0000256" key="6">
    <source>
        <dbReference type="PIRSR" id="PIRSR617867-1"/>
    </source>
</evidence>
<evidence type="ECO:0000313" key="8">
    <source>
        <dbReference type="EMBL" id="MCC4309507.1"/>
    </source>
</evidence>
<dbReference type="AlphaFoldDB" id="A0A9Q3UM53"/>
<evidence type="ECO:0000259" key="7">
    <source>
        <dbReference type="SMART" id="SM00226"/>
    </source>
</evidence>
<dbReference type="PANTHER" id="PTHR11717">
    <property type="entry name" value="LOW MOLECULAR WEIGHT PROTEIN TYROSINE PHOSPHATASE"/>
    <property type="match status" value="1"/>
</dbReference>
<proteinExistence type="inferred from homology"/>
<dbReference type="Proteomes" id="UP001108027">
    <property type="component" value="Unassembled WGS sequence"/>
</dbReference>
<evidence type="ECO:0000256" key="4">
    <source>
        <dbReference type="ARBA" id="ARBA00022912"/>
    </source>
</evidence>
<dbReference type="Gene3D" id="3.40.50.2300">
    <property type="match status" value="1"/>
</dbReference>
<evidence type="ECO:0000313" key="9">
    <source>
        <dbReference type="Proteomes" id="UP001108027"/>
    </source>
</evidence>
<dbReference type="PANTHER" id="PTHR11717:SF31">
    <property type="entry name" value="LOW MOLECULAR WEIGHT PROTEIN-TYROSINE-PHOSPHATASE ETP-RELATED"/>
    <property type="match status" value="1"/>
</dbReference>
<dbReference type="PRINTS" id="PR00719">
    <property type="entry name" value="LMWPTPASE"/>
</dbReference>
<feature type="active site" description="Nucleophile" evidence="6">
    <location>
        <position position="9"/>
    </location>
</feature>
<sequence>MFERILVVCDGNICRSPTAAGLLAAHKPGVEVTSAGLVGLEGHGMDATALAVAEAHGMQGGDQHRARKLTGELCRLADLILVMEGRQRERIIQRFPEASGKTMLLTHWTGGRDIPDPFRQSREVHERIYPMIRDAVAAWAAKL</sequence>
<dbReference type="InterPro" id="IPR017867">
    <property type="entry name" value="Tyr_phospatase_low_mol_wt"/>
</dbReference>
<dbReference type="RefSeq" id="WP_204428306.1">
    <property type="nucleotide sequence ID" value="NZ_JADDOL010000007.1"/>
</dbReference>
<organism evidence="8 9">
    <name type="scientific">Alloalcanivorax marinus</name>
    <dbReference type="NCBI Taxonomy" id="1177169"/>
    <lineage>
        <taxon>Bacteria</taxon>
        <taxon>Pseudomonadati</taxon>
        <taxon>Pseudomonadota</taxon>
        <taxon>Gammaproteobacteria</taxon>
        <taxon>Oceanospirillales</taxon>
        <taxon>Alcanivoracaceae</taxon>
        <taxon>Alloalcanivorax</taxon>
    </lineage>
</organism>
<dbReference type="Pfam" id="PF01451">
    <property type="entry name" value="LMWPc"/>
    <property type="match status" value="1"/>
</dbReference>
<comment type="catalytic activity">
    <reaction evidence="5">
        <text>O-phospho-L-tyrosyl-[protein] + H2O = L-tyrosyl-[protein] + phosphate</text>
        <dbReference type="Rhea" id="RHEA:10684"/>
        <dbReference type="Rhea" id="RHEA-COMP:10136"/>
        <dbReference type="Rhea" id="RHEA-COMP:20101"/>
        <dbReference type="ChEBI" id="CHEBI:15377"/>
        <dbReference type="ChEBI" id="CHEBI:43474"/>
        <dbReference type="ChEBI" id="CHEBI:46858"/>
        <dbReference type="ChEBI" id="CHEBI:61978"/>
        <dbReference type="EC" id="3.1.3.48"/>
    </reaction>
</comment>
<dbReference type="EC" id="3.1.3.48" evidence="2"/>
<evidence type="ECO:0000256" key="1">
    <source>
        <dbReference type="ARBA" id="ARBA00011063"/>
    </source>
</evidence>
<evidence type="ECO:0000256" key="5">
    <source>
        <dbReference type="ARBA" id="ARBA00051722"/>
    </source>
</evidence>
<feature type="active site" evidence="6">
    <location>
        <position position="15"/>
    </location>
</feature>
<keyword evidence="9" id="KW-1185">Reference proteome</keyword>
<keyword evidence="3" id="KW-0378">Hydrolase</keyword>
<evidence type="ECO:0000256" key="2">
    <source>
        <dbReference type="ARBA" id="ARBA00013064"/>
    </source>
</evidence>
<dbReference type="InterPro" id="IPR023485">
    <property type="entry name" value="Ptyr_pPase"/>
</dbReference>
<comment type="similarity">
    <text evidence="1">Belongs to the low molecular weight phosphotyrosine protein phosphatase family.</text>
</comment>
<protein>
    <recommendedName>
        <fullName evidence="2">protein-tyrosine-phosphatase</fullName>
        <ecNumber evidence="2">3.1.3.48</ecNumber>
    </recommendedName>
</protein>
<dbReference type="SMART" id="SM00226">
    <property type="entry name" value="LMWPc"/>
    <property type="match status" value="1"/>
</dbReference>
<dbReference type="GO" id="GO:0004725">
    <property type="term" value="F:protein tyrosine phosphatase activity"/>
    <property type="evidence" value="ECO:0007669"/>
    <property type="project" value="UniProtKB-EC"/>
</dbReference>
<dbReference type="InterPro" id="IPR050438">
    <property type="entry name" value="LMW_PTPase"/>
</dbReference>
<comment type="caution">
    <text evidence="8">The sequence shown here is derived from an EMBL/GenBank/DDBJ whole genome shotgun (WGS) entry which is preliminary data.</text>
</comment>
<dbReference type="InterPro" id="IPR036196">
    <property type="entry name" value="Ptyr_pPase_sf"/>
</dbReference>
<dbReference type="CDD" id="cd16343">
    <property type="entry name" value="LMWPTP"/>
    <property type="match status" value="1"/>
</dbReference>
<dbReference type="SUPFAM" id="SSF52788">
    <property type="entry name" value="Phosphotyrosine protein phosphatases I"/>
    <property type="match status" value="1"/>
</dbReference>
<name>A0A9Q3UM53_9GAMM</name>
<evidence type="ECO:0000256" key="3">
    <source>
        <dbReference type="ARBA" id="ARBA00022801"/>
    </source>
</evidence>
<feature type="domain" description="Phosphotyrosine protein phosphatase I" evidence="7">
    <location>
        <begin position="3"/>
        <end position="142"/>
    </location>
</feature>
<accession>A0A9Q3UM53</accession>
<dbReference type="EMBL" id="JAJGNA010000017">
    <property type="protein sequence ID" value="MCC4309507.1"/>
    <property type="molecule type" value="Genomic_DNA"/>
</dbReference>
<feature type="active site" description="Proton donor" evidence="6">
    <location>
        <position position="116"/>
    </location>
</feature>
<keyword evidence="4" id="KW-0904">Protein phosphatase</keyword>
<reference evidence="8" key="1">
    <citation type="submission" date="2021-10" db="EMBL/GenBank/DDBJ databases">
        <title>The diversity and Nitrogen Metabolism of Culturable Nitrate-Utilizing Bacteria Within the Oxygen Minimum Zone of the Changjiang (Yangtze River)Estuary.</title>
        <authorList>
            <person name="Zhang D."/>
            <person name="Zheng J."/>
            <person name="Liu S."/>
            <person name="He W."/>
        </authorList>
    </citation>
    <scope>NUCLEOTIDE SEQUENCE</scope>
    <source>
        <strain evidence="8">FXH-223</strain>
    </source>
</reference>
<gene>
    <name evidence="8" type="ORF">LL252_13105</name>
</gene>